<evidence type="ECO:0000313" key="2">
    <source>
        <dbReference type="EMBL" id="KAL2554654.1"/>
    </source>
</evidence>
<feature type="region of interest" description="Disordered" evidence="1">
    <location>
        <begin position="81"/>
        <end position="100"/>
    </location>
</feature>
<proteinExistence type="predicted"/>
<evidence type="ECO:0000313" key="3">
    <source>
        <dbReference type="Proteomes" id="UP001604277"/>
    </source>
</evidence>
<dbReference type="Proteomes" id="UP001604277">
    <property type="component" value="Unassembled WGS sequence"/>
</dbReference>
<keyword evidence="3" id="KW-1185">Reference proteome</keyword>
<name>A0ABD1WY69_9LAMI</name>
<accession>A0ABD1WY69</accession>
<dbReference type="EMBL" id="JBFOLJ010000002">
    <property type="protein sequence ID" value="KAL2554654.1"/>
    <property type="molecule type" value="Genomic_DNA"/>
</dbReference>
<dbReference type="AlphaFoldDB" id="A0ABD1WY69"/>
<comment type="caution">
    <text evidence="2">The sequence shown here is derived from an EMBL/GenBank/DDBJ whole genome shotgun (WGS) entry which is preliminary data.</text>
</comment>
<organism evidence="2 3">
    <name type="scientific">Forsythia ovata</name>
    <dbReference type="NCBI Taxonomy" id="205694"/>
    <lineage>
        <taxon>Eukaryota</taxon>
        <taxon>Viridiplantae</taxon>
        <taxon>Streptophyta</taxon>
        <taxon>Embryophyta</taxon>
        <taxon>Tracheophyta</taxon>
        <taxon>Spermatophyta</taxon>
        <taxon>Magnoliopsida</taxon>
        <taxon>eudicotyledons</taxon>
        <taxon>Gunneridae</taxon>
        <taxon>Pentapetalae</taxon>
        <taxon>asterids</taxon>
        <taxon>lamiids</taxon>
        <taxon>Lamiales</taxon>
        <taxon>Oleaceae</taxon>
        <taxon>Forsythieae</taxon>
        <taxon>Forsythia</taxon>
    </lineage>
</organism>
<protein>
    <submittedName>
        <fullName evidence="2">Uncharacterized protein</fullName>
    </submittedName>
</protein>
<evidence type="ECO:0000256" key="1">
    <source>
        <dbReference type="SAM" id="MobiDB-lite"/>
    </source>
</evidence>
<gene>
    <name evidence="2" type="ORF">Fot_08273</name>
</gene>
<sequence>MILMYLLKNMMIYQFIMKNQMRRRASYTRSRRSYPGNKRRRCRCLYRHLQPPLIGPSLKGFFDKIKKKGFLDKIKEKIPRYHPKIEEKNEKEKEKESACH</sequence>
<reference evidence="3" key="1">
    <citation type="submission" date="2024-07" db="EMBL/GenBank/DDBJ databases">
        <title>Two chromosome-level genome assemblies of Korean endemic species Abeliophyllum distichum and Forsythia ovata (Oleaceae).</title>
        <authorList>
            <person name="Jang H."/>
        </authorList>
    </citation>
    <scope>NUCLEOTIDE SEQUENCE [LARGE SCALE GENOMIC DNA]</scope>
</reference>